<organism evidence="2 3">
    <name type="scientific">Hyphococcus flavus</name>
    <dbReference type="NCBI Taxonomy" id="1866326"/>
    <lineage>
        <taxon>Bacteria</taxon>
        <taxon>Pseudomonadati</taxon>
        <taxon>Pseudomonadota</taxon>
        <taxon>Alphaproteobacteria</taxon>
        <taxon>Parvularculales</taxon>
        <taxon>Parvularculaceae</taxon>
        <taxon>Hyphococcus</taxon>
    </lineage>
</organism>
<protein>
    <submittedName>
        <fullName evidence="2">Uncharacterized protein</fullName>
    </submittedName>
</protein>
<evidence type="ECO:0000313" key="3">
    <source>
        <dbReference type="Proteomes" id="UP001214043"/>
    </source>
</evidence>
<feature type="chain" id="PRO_5042226091" evidence="1">
    <location>
        <begin position="21"/>
        <end position="144"/>
    </location>
</feature>
<dbReference type="Proteomes" id="UP001214043">
    <property type="component" value="Chromosome"/>
</dbReference>
<gene>
    <name evidence="2" type="ORF">PUV54_08725</name>
</gene>
<feature type="signal peptide" evidence="1">
    <location>
        <begin position="1"/>
        <end position="20"/>
    </location>
</feature>
<dbReference type="RefSeq" id="WP_274491827.1">
    <property type="nucleotide sequence ID" value="NZ_CP118166.1"/>
</dbReference>
<dbReference type="EMBL" id="CP118166">
    <property type="protein sequence ID" value="WDI30041.1"/>
    <property type="molecule type" value="Genomic_DNA"/>
</dbReference>
<reference evidence="2" key="1">
    <citation type="submission" date="2023-02" db="EMBL/GenBank/DDBJ databases">
        <title>Genome sequence of Hyphococcus flavus.</title>
        <authorList>
            <person name="Rong J.-C."/>
            <person name="Zhao Q."/>
            <person name="Yi M."/>
            <person name="Wu J.-Y."/>
        </authorList>
    </citation>
    <scope>NUCLEOTIDE SEQUENCE</scope>
    <source>
        <strain evidence="2">MCCC 1K03223</strain>
    </source>
</reference>
<keyword evidence="3" id="KW-1185">Reference proteome</keyword>
<dbReference type="AlphaFoldDB" id="A0AAF0CDP7"/>
<sequence length="144" mass="15204">MKKILCVAAVSLAAVNVAYAEHHEGKKEKMMAPPELTGAFSSPEGWVATFMPAGYLVVANDMGVAGVIVKYGAKDGMIWFKDLTPPSADEEAAHCAMTKKGKYSYAEDDGALSFTLVEDPCSGRAEAVAAASLSRMEMPEPAAE</sequence>
<proteinExistence type="predicted"/>
<dbReference type="KEGG" id="hfl:PUV54_08725"/>
<name>A0AAF0CDP7_9PROT</name>
<evidence type="ECO:0000313" key="2">
    <source>
        <dbReference type="EMBL" id="WDI30041.1"/>
    </source>
</evidence>
<evidence type="ECO:0000256" key="1">
    <source>
        <dbReference type="SAM" id="SignalP"/>
    </source>
</evidence>
<keyword evidence="1" id="KW-0732">Signal</keyword>
<accession>A0AAF0CDP7</accession>